<comment type="caution">
    <text evidence="2">The sequence shown here is derived from an EMBL/GenBank/DDBJ whole genome shotgun (WGS) entry which is preliminary data.</text>
</comment>
<dbReference type="AlphaFoldDB" id="A0A4Z2I4A0"/>
<protein>
    <submittedName>
        <fullName evidence="2">Uncharacterized protein</fullName>
    </submittedName>
</protein>
<proteinExistence type="predicted"/>
<dbReference type="EMBL" id="SRLO01000135">
    <property type="protein sequence ID" value="TNN72591.1"/>
    <property type="molecule type" value="Genomic_DNA"/>
</dbReference>
<accession>A0A4Z2I4A0</accession>
<evidence type="ECO:0000313" key="3">
    <source>
        <dbReference type="Proteomes" id="UP000314294"/>
    </source>
</evidence>
<organism evidence="2 3">
    <name type="scientific">Liparis tanakae</name>
    <name type="common">Tanaka's snailfish</name>
    <dbReference type="NCBI Taxonomy" id="230148"/>
    <lineage>
        <taxon>Eukaryota</taxon>
        <taxon>Metazoa</taxon>
        <taxon>Chordata</taxon>
        <taxon>Craniata</taxon>
        <taxon>Vertebrata</taxon>
        <taxon>Euteleostomi</taxon>
        <taxon>Actinopterygii</taxon>
        <taxon>Neopterygii</taxon>
        <taxon>Teleostei</taxon>
        <taxon>Neoteleostei</taxon>
        <taxon>Acanthomorphata</taxon>
        <taxon>Eupercaria</taxon>
        <taxon>Perciformes</taxon>
        <taxon>Cottioidei</taxon>
        <taxon>Cottales</taxon>
        <taxon>Liparidae</taxon>
        <taxon>Liparis</taxon>
    </lineage>
</organism>
<dbReference type="Proteomes" id="UP000314294">
    <property type="component" value="Unassembled WGS sequence"/>
</dbReference>
<keyword evidence="3" id="KW-1185">Reference proteome</keyword>
<gene>
    <name evidence="2" type="ORF">EYF80_017198</name>
</gene>
<feature type="region of interest" description="Disordered" evidence="1">
    <location>
        <begin position="28"/>
        <end position="50"/>
    </location>
</feature>
<reference evidence="2 3" key="1">
    <citation type="submission" date="2019-03" db="EMBL/GenBank/DDBJ databases">
        <title>First draft genome of Liparis tanakae, snailfish: a comprehensive survey of snailfish specific genes.</title>
        <authorList>
            <person name="Kim W."/>
            <person name="Song I."/>
            <person name="Jeong J.-H."/>
            <person name="Kim D."/>
            <person name="Kim S."/>
            <person name="Ryu S."/>
            <person name="Song J.Y."/>
            <person name="Lee S.K."/>
        </authorList>
    </citation>
    <scope>NUCLEOTIDE SEQUENCE [LARGE SCALE GENOMIC DNA]</scope>
    <source>
        <tissue evidence="2">Muscle</tissue>
    </source>
</reference>
<sequence length="189" mass="21054">MGSHVSGKRLGGLVAVGERGYDTVRSMDMEEEEEHGRGNEERPPNVLERKRERKSRILTLNQLPSKIMFRQLSTEQLVLAPALSGALAGRRYSSRLGKGSETFCKWVQSLQLFLGVVCYALPRLITAPADLPVVGQDSVVVGAVITIYTLSLEEIHTNVHRVRLVCVILELREQLKDQVQGGLFTFVLK</sequence>
<evidence type="ECO:0000313" key="2">
    <source>
        <dbReference type="EMBL" id="TNN72591.1"/>
    </source>
</evidence>
<evidence type="ECO:0000256" key="1">
    <source>
        <dbReference type="SAM" id="MobiDB-lite"/>
    </source>
</evidence>
<name>A0A4Z2I4A0_9TELE</name>